<dbReference type="EMBL" id="LUEZ02000010">
    <property type="protein sequence ID" value="RDB29310.1"/>
    <property type="molecule type" value="Genomic_DNA"/>
</dbReference>
<dbReference type="Proteomes" id="UP000076154">
    <property type="component" value="Unassembled WGS sequence"/>
</dbReference>
<dbReference type="InParanoid" id="A0A369K765"/>
<accession>A0A369K765</accession>
<dbReference type="SUPFAM" id="SSF56672">
    <property type="entry name" value="DNA/RNA polymerases"/>
    <property type="match status" value="1"/>
</dbReference>
<keyword evidence="2" id="KW-1185">Reference proteome</keyword>
<reference evidence="1" key="1">
    <citation type="submission" date="2018-04" db="EMBL/GenBank/DDBJ databases">
        <title>Whole genome sequencing of Hypsizygus marmoreus.</title>
        <authorList>
            <person name="Choi I.-G."/>
            <person name="Min B."/>
            <person name="Kim J.-G."/>
            <person name="Kim S."/>
            <person name="Oh Y.-L."/>
            <person name="Kong W.-S."/>
            <person name="Park H."/>
            <person name="Jeong J."/>
            <person name="Song E.-S."/>
        </authorList>
    </citation>
    <scope>NUCLEOTIDE SEQUENCE [LARGE SCALE GENOMIC DNA]</scope>
    <source>
        <strain evidence="1">51987-8</strain>
    </source>
</reference>
<protein>
    <submittedName>
        <fullName evidence="1">Uncharacterized protein</fullName>
    </submittedName>
</protein>
<gene>
    <name evidence="1" type="ORF">Hypma_015138</name>
</gene>
<dbReference type="OrthoDB" id="198652at2759"/>
<name>A0A369K765_HYPMA</name>
<dbReference type="InterPro" id="IPR043502">
    <property type="entry name" value="DNA/RNA_pol_sf"/>
</dbReference>
<evidence type="ECO:0000313" key="1">
    <source>
        <dbReference type="EMBL" id="RDB29310.1"/>
    </source>
</evidence>
<dbReference type="InterPro" id="IPR052055">
    <property type="entry name" value="Hepadnavirus_pol/RT"/>
</dbReference>
<proteinExistence type="predicted"/>
<sequence length="543" mass="61106">MVPSLPLQPTGPSMPNLYRHPLYPNSAANTHLPGYPPTHDASLPPPADELHAMFLHTQRDLEISKNRFSPSFGTKLLPGMYSMPIHAVPKSDPSDLQMVTNQSAGEFSLNSMVLHNDIAGYPLNNMRHLGKILLARHNPQHPPPILWKSDIAEAYRLMPVHPYWQIKQVNTIDGFRHIDRNGAFGGRGTGSIWISFNALVTWIAIHIKLIEFLCAYSDDSFGPDAADNLVLYWPYNKLMPGNQVKLLLLWDELGIPHKEKKQIFGSPLKIIGIDVDSNLMTMTLPADRLHALLQELEKFTRYTNRKSPSFALKVWQRLAGWLNWAFNVFPLLRPSLNNVYPKISFHGRVNPDLKLYVNMAIRNDLLWATQHLSNATSTHVLRSIYWSPDIADITIYCDACLDGMGFYYPEHELGFYATVPPDTPSDQILYFEALCVASALQHATETFPSKSSLQIVLFTDNTNSVNIFSSLYSLPAYTEILKFFCDILIQTMHQVRVLHVPSSSNAVTDALSHAQFTSALALVPSLSISYFQPPRLPLGAVKK</sequence>
<dbReference type="STRING" id="39966.A0A369K765"/>
<dbReference type="PANTHER" id="PTHR33050:SF7">
    <property type="entry name" value="RIBONUCLEASE H"/>
    <property type="match status" value="1"/>
</dbReference>
<organism evidence="1 2">
    <name type="scientific">Hypsizygus marmoreus</name>
    <name type="common">White beech mushroom</name>
    <name type="synonym">Agaricus marmoreus</name>
    <dbReference type="NCBI Taxonomy" id="39966"/>
    <lineage>
        <taxon>Eukaryota</taxon>
        <taxon>Fungi</taxon>
        <taxon>Dikarya</taxon>
        <taxon>Basidiomycota</taxon>
        <taxon>Agaricomycotina</taxon>
        <taxon>Agaricomycetes</taxon>
        <taxon>Agaricomycetidae</taxon>
        <taxon>Agaricales</taxon>
        <taxon>Tricholomatineae</taxon>
        <taxon>Lyophyllaceae</taxon>
        <taxon>Hypsizygus</taxon>
    </lineage>
</organism>
<comment type="caution">
    <text evidence="1">The sequence shown here is derived from an EMBL/GenBank/DDBJ whole genome shotgun (WGS) entry which is preliminary data.</text>
</comment>
<dbReference type="PANTHER" id="PTHR33050">
    <property type="entry name" value="REVERSE TRANSCRIPTASE DOMAIN-CONTAINING PROTEIN"/>
    <property type="match status" value="1"/>
</dbReference>
<dbReference type="AlphaFoldDB" id="A0A369K765"/>
<evidence type="ECO:0000313" key="2">
    <source>
        <dbReference type="Proteomes" id="UP000076154"/>
    </source>
</evidence>